<name>A0A1Z4J9K4_LEPBY</name>
<feature type="transmembrane region" description="Helical" evidence="1">
    <location>
        <begin position="780"/>
        <end position="797"/>
    </location>
</feature>
<gene>
    <name evidence="3" type="ORF">NIES2135_02600</name>
</gene>
<dbReference type="AlphaFoldDB" id="A0A1Z4J9K4"/>
<dbReference type="EMBL" id="AP018203">
    <property type="protein sequence ID" value="BAY53455.1"/>
    <property type="molecule type" value="Genomic_DNA"/>
</dbReference>
<dbReference type="Proteomes" id="UP000217895">
    <property type="component" value="Chromosome"/>
</dbReference>
<proteinExistence type="predicted"/>
<keyword evidence="1" id="KW-0472">Membrane</keyword>
<dbReference type="PROSITE" id="PS51278">
    <property type="entry name" value="GATASE_TYPE_2"/>
    <property type="match status" value="1"/>
</dbReference>
<evidence type="ECO:0000313" key="4">
    <source>
        <dbReference type="Proteomes" id="UP000217895"/>
    </source>
</evidence>
<feature type="domain" description="Glutamine amidotransferase type-2" evidence="2">
    <location>
        <begin position="2"/>
        <end position="403"/>
    </location>
</feature>
<evidence type="ECO:0000256" key="1">
    <source>
        <dbReference type="SAM" id="Phobius"/>
    </source>
</evidence>
<protein>
    <recommendedName>
        <fullName evidence="2">Glutamine amidotransferase type-2 domain-containing protein</fullName>
    </recommendedName>
</protein>
<keyword evidence="1" id="KW-0812">Transmembrane</keyword>
<evidence type="ECO:0000313" key="3">
    <source>
        <dbReference type="EMBL" id="BAY53455.1"/>
    </source>
</evidence>
<keyword evidence="4" id="KW-1185">Reference proteome</keyword>
<reference evidence="3 4" key="1">
    <citation type="submission" date="2017-06" db="EMBL/GenBank/DDBJ databases">
        <title>Genome sequencing of cyanobaciteial culture collection at National Institute for Environmental Studies (NIES).</title>
        <authorList>
            <person name="Hirose Y."/>
            <person name="Shimura Y."/>
            <person name="Fujisawa T."/>
            <person name="Nakamura Y."/>
            <person name="Kawachi M."/>
        </authorList>
    </citation>
    <scope>NUCLEOTIDE SEQUENCE [LARGE SCALE GENOMIC DNA]</scope>
    <source>
        <strain evidence="3 4">NIES-2135</strain>
    </source>
</reference>
<keyword evidence="1" id="KW-1133">Transmembrane helix</keyword>
<accession>A0A1Z4J9K4</accession>
<organism evidence="3 4">
    <name type="scientific">Leptolyngbya boryana NIES-2135</name>
    <dbReference type="NCBI Taxonomy" id="1973484"/>
    <lineage>
        <taxon>Bacteria</taxon>
        <taxon>Bacillati</taxon>
        <taxon>Cyanobacteriota</taxon>
        <taxon>Cyanophyceae</taxon>
        <taxon>Leptolyngbyales</taxon>
        <taxon>Leptolyngbyaceae</taxon>
        <taxon>Leptolyngbya group</taxon>
        <taxon>Leptolyngbya</taxon>
    </lineage>
</organism>
<dbReference type="InterPro" id="IPR017932">
    <property type="entry name" value="GATase_2_dom"/>
</dbReference>
<sequence length="1017" mass="114675">MCGNFGFLGKRLPQDGSDLLPERVVEICQTMGRETEIRGEQAGGGVVFARDRDGRVIFVGKKVVNLKRRNLTQSLEQTFATTRRQATKKGAKPLDEAIVGIWHYRYATSSPPAILETHWHEWMPARFANVWRVENGQWICDRQLVNHRITHNGDFDAWTIFDESIENAHLGLWLQRVLHTPNATRGDSPKIAGMMDLLITQGMWDASLRLAYQLAVAESLEDAFGGKQPSASAPNTAPTEEQISDWSAIAEQVFLKHKDKLLLPYANSIVELSRKHVNQLEQELLQTLSQHSSIRQWSTAKQSAWIKTAVHVFFHNNLYQATKLFLSRAKGSFGLVTASTLSEATLVVSAWGQPIATGFNVQDNYMVYASEPAAVDAVLSHIPRSYRLDLDQKAGEIAWVGVDHITVYSMLEDRELRSSELEERWIPLQGNSYILPPEEQATDPVQRDIQEIPKVLKSIELSWRDPTSFNRQTADYFAELLIEQAKNWDHRQRATVNFKLEPVTDLPCLNLMITGVESSLWLGERFAEDLISLFPALTVKTISANQLLQRLQYGWKGLHLGKTTIVLAISQSGQTFPTLQATNALEELRRQGHIGELFILTGEMCSLMGTAISQYYYQESSFTRRILINGSGRRTAEPTTVAVAAAQATLTELLLYLAKRLRERFPAHQGCFGMTLTTTELLMLEQTKDEFIHRAESIVGITTKGDLNRSSDYQQLIHSSRKWAWHILETPFAWGIHALYILITVGLNAPLVQTLFRVLFSLANLPLPAVLLPLLTLADILIYIFGPWLWSLGLRYIQHRPLLARTGKRTLVIGDVPWIHQLLKVYVSKLFSLSYGIASLDVHGANPQDHMLHHFGHRVVRGTLIFLGVPDGRRSLLQKEDENAVLMTGKQATGVQHLNTGAEIIALGHNSAIAHQGFQDAIVLSSDPLPLRETDDSTVDRQLTLEQLREARFGAFERLLASYVFFWALAKQVASFPLLRYQHWKSQSRTRIMTTAAPISRVTLDLSKHPVERNQSK</sequence>
<evidence type="ECO:0000259" key="2">
    <source>
        <dbReference type="PROSITE" id="PS51278"/>
    </source>
</evidence>